<protein>
    <recommendedName>
        <fullName evidence="8">Peptidase A1 domain-containing protein</fullName>
    </recommendedName>
</protein>
<proteinExistence type="inferred from homology"/>
<dbReference type="PANTHER" id="PTHR47966">
    <property type="entry name" value="BETA-SITE APP-CLEAVING ENZYME, ISOFORM A-RELATED"/>
    <property type="match status" value="1"/>
</dbReference>
<reference evidence="9" key="1">
    <citation type="submission" date="2021-01" db="EMBL/GenBank/DDBJ databases">
        <authorList>
            <person name="Corre E."/>
            <person name="Pelletier E."/>
            <person name="Niang G."/>
            <person name="Scheremetjew M."/>
            <person name="Finn R."/>
            <person name="Kale V."/>
            <person name="Holt S."/>
            <person name="Cochrane G."/>
            <person name="Meng A."/>
            <person name="Brown T."/>
            <person name="Cohen L."/>
        </authorList>
    </citation>
    <scope>NUCLEOTIDE SEQUENCE</scope>
</reference>
<dbReference type="EMBL" id="HBFQ01045403">
    <property type="protein sequence ID" value="CAD8857953.1"/>
    <property type="molecule type" value="Transcribed_RNA"/>
</dbReference>
<comment type="similarity">
    <text evidence="1 6">Belongs to the peptidase A1 family.</text>
</comment>
<evidence type="ECO:0000256" key="6">
    <source>
        <dbReference type="RuleBase" id="RU000454"/>
    </source>
</evidence>
<evidence type="ECO:0000256" key="1">
    <source>
        <dbReference type="ARBA" id="ARBA00007447"/>
    </source>
</evidence>
<evidence type="ECO:0000256" key="5">
    <source>
        <dbReference type="PIRSR" id="PIRSR601461-1"/>
    </source>
</evidence>
<evidence type="ECO:0000256" key="3">
    <source>
        <dbReference type="ARBA" id="ARBA00022750"/>
    </source>
</evidence>
<dbReference type="FunFam" id="2.40.70.10:FF:000115">
    <property type="entry name" value="Lysosomal aspartic protease"/>
    <property type="match status" value="1"/>
</dbReference>
<feature type="domain" description="Peptidase A1" evidence="8">
    <location>
        <begin position="220"/>
        <end position="523"/>
    </location>
</feature>
<dbReference type="PROSITE" id="PS51767">
    <property type="entry name" value="PEPTIDASE_A1"/>
    <property type="match status" value="1"/>
</dbReference>
<dbReference type="PROSITE" id="PS00141">
    <property type="entry name" value="ASP_PROTEASE"/>
    <property type="match status" value="1"/>
</dbReference>
<dbReference type="GO" id="GO:0004190">
    <property type="term" value="F:aspartic-type endopeptidase activity"/>
    <property type="evidence" value="ECO:0007669"/>
    <property type="project" value="UniProtKB-KW"/>
</dbReference>
<evidence type="ECO:0000256" key="7">
    <source>
        <dbReference type="SAM" id="SignalP"/>
    </source>
</evidence>
<evidence type="ECO:0000313" key="9">
    <source>
        <dbReference type="EMBL" id="CAD8857953.1"/>
    </source>
</evidence>
<dbReference type="AlphaFoldDB" id="A0A7S1FBT7"/>
<evidence type="ECO:0000259" key="8">
    <source>
        <dbReference type="PROSITE" id="PS51767"/>
    </source>
</evidence>
<dbReference type="InterPro" id="IPR001969">
    <property type="entry name" value="Aspartic_peptidase_AS"/>
</dbReference>
<feature type="active site" evidence="5">
    <location>
        <position position="419"/>
    </location>
</feature>
<keyword evidence="7" id="KW-0732">Signal</keyword>
<keyword evidence="2 6" id="KW-0645">Protease</keyword>
<feature type="signal peptide" evidence="7">
    <location>
        <begin position="1"/>
        <end position="23"/>
    </location>
</feature>
<dbReference type="PANTHER" id="PTHR47966:SF51">
    <property type="entry name" value="BETA-SITE APP-CLEAVING ENZYME, ISOFORM A-RELATED"/>
    <property type="match status" value="1"/>
</dbReference>
<dbReference type="GO" id="GO:0016485">
    <property type="term" value="P:protein processing"/>
    <property type="evidence" value="ECO:0007669"/>
    <property type="project" value="UniProtKB-ARBA"/>
</dbReference>
<dbReference type="InterPro" id="IPR033121">
    <property type="entry name" value="PEPTIDASE_A1"/>
</dbReference>
<evidence type="ECO:0000256" key="2">
    <source>
        <dbReference type="ARBA" id="ARBA00022670"/>
    </source>
</evidence>
<dbReference type="SUPFAM" id="SSF50630">
    <property type="entry name" value="Acid proteases"/>
    <property type="match status" value="1"/>
</dbReference>
<dbReference type="PRINTS" id="PR00792">
    <property type="entry name" value="PEPSIN"/>
</dbReference>
<keyword evidence="3 6" id="KW-0064">Aspartyl protease</keyword>
<dbReference type="Gene3D" id="2.40.70.10">
    <property type="entry name" value="Acid Proteases"/>
    <property type="match status" value="2"/>
</dbReference>
<name>A0A7S1FBT7_NOCSC</name>
<evidence type="ECO:0000256" key="4">
    <source>
        <dbReference type="ARBA" id="ARBA00022801"/>
    </source>
</evidence>
<gene>
    <name evidence="9" type="ORF">NSCI0253_LOCUS32305</name>
</gene>
<sequence>MASFVRGLCGAVACLCISVVMEGCGGGGGSPTPAPTPASFCPAPPPSPNYGQPPCSAHEIEVQISADLVCAPACGADNSCPTDTPSGTVNAPECFKTGNLGDLCFVPCSSDNDCAAGAECNTNAGTVGLCTYPESHATSTVDSAKTTNWQRLGCVSPSALGATRRLLRVPLAKKTLGLSDTMSALMAARSRLRAKYAPGVVLWTASPGNITIENSQDLSYYGVISVGTPPQSFEVVYDTGSSNLWVPNADAQQEGCNAKHVYDHFTSSTFYKNCTPFSITYGSGPVSGYLSVDTVTIAEYQLPNFTFAEMTDVSGLSTSYCGGHFDGICGMAWGALSRGLPTPMGELASSGQLSEQVFAFYLGDQTTGELVIGGVDPAHYTGEFFVAPLTDRDYWRVDLTGLAADGNTYSNAATSAIVDSGTSLLAGPQSDVTFIVEKLGATEYLSSGEYLVDCDSSSTVTFSIGGKDFDLSVQDMIVVRESGVCLLGMQSIQLQEPLWILGDVFMRKYYVKFDWCRGEIGIASATAATMETVV</sequence>
<feature type="chain" id="PRO_5030540434" description="Peptidase A1 domain-containing protein" evidence="7">
    <location>
        <begin position="24"/>
        <end position="534"/>
    </location>
</feature>
<keyword evidence="4 6" id="KW-0378">Hydrolase</keyword>
<accession>A0A7S1FBT7</accession>
<organism evidence="9">
    <name type="scientific">Noctiluca scintillans</name>
    <name type="common">Sea sparkle</name>
    <name type="synonym">Red tide dinoflagellate</name>
    <dbReference type="NCBI Taxonomy" id="2966"/>
    <lineage>
        <taxon>Eukaryota</taxon>
        <taxon>Sar</taxon>
        <taxon>Alveolata</taxon>
        <taxon>Dinophyceae</taxon>
        <taxon>Noctilucales</taxon>
        <taxon>Noctilucaceae</taxon>
        <taxon>Noctiluca</taxon>
    </lineage>
</organism>
<dbReference type="InterPro" id="IPR021109">
    <property type="entry name" value="Peptidase_aspartic_dom_sf"/>
</dbReference>
<dbReference type="InterPro" id="IPR001461">
    <property type="entry name" value="Aspartic_peptidase_A1"/>
</dbReference>
<feature type="active site" evidence="5">
    <location>
        <position position="238"/>
    </location>
</feature>
<dbReference type="Pfam" id="PF00026">
    <property type="entry name" value="Asp"/>
    <property type="match status" value="1"/>
</dbReference>